<name>A0A4R1KEB1_9BACT</name>
<keyword evidence="4" id="KW-1185">Reference proteome</keyword>
<feature type="domain" description="Flavodoxin-like fold" evidence="2">
    <location>
        <begin position="2"/>
        <end position="171"/>
    </location>
</feature>
<evidence type="ECO:0000256" key="1">
    <source>
        <dbReference type="ARBA" id="ARBA00023002"/>
    </source>
</evidence>
<accession>A0A4R1KEB1</accession>
<dbReference type="SUPFAM" id="SSF52218">
    <property type="entry name" value="Flavoproteins"/>
    <property type="match status" value="1"/>
</dbReference>
<dbReference type="RefSeq" id="WP_132872319.1">
    <property type="nucleotide sequence ID" value="NZ_SMGG01000003.1"/>
</dbReference>
<dbReference type="GO" id="GO:0010181">
    <property type="term" value="F:FMN binding"/>
    <property type="evidence" value="ECO:0007669"/>
    <property type="project" value="TreeGrafter"/>
</dbReference>
<evidence type="ECO:0000313" key="3">
    <source>
        <dbReference type="EMBL" id="TCK62333.1"/>
    </source>
</evidence>
<reference evidence="3 4" key="1">
    <citation type="submission" date="2019-03" db="EMBL/GenBank/DDBJ databases">
        <title>Genomic Encyclopedia of Type Strains, Phase IV (KMG-IV): sequencing the most valuable type-strain genomes for metagenomic binning, comparative biology and taxonomic classification.</title>
        <authorList>
            <person name="Goeker M."/>
        </authorList>
    </citation>
    <scope>NUCLEOTIDE SEQUENCE [LARGE SCALE GENOMIC DNA]</scope>
    <source>
        <strain evidence="3 4">DSM 24984</strain>
    </source>
</reference>
<dbReference type="InterPro" id="IPR046980">
    <property type="entry name" value="KefG/KefF"/>
</dbReference>
<dbReference type="InterPro" id="IPR029039">
    <property type="entry name" value="Flavoprotein-like_sf"/>
</dbReference>
<dbReference type="PANTHER" id="PTHR47307">
    <property type="entry name" value="GLUTATHIONE-REGULATED POTASSIUM-EFFLUX SYSTEM ANCILLARY PROTEIN KEFG"/>
    <property type="match status" value="1"/>
</dbReference>
<dbReference type="AlphaFoldDB" id="A0A4R1KEB1"/>
<dbReference type="Gene3D" id="3.40.50.360">
    <property type="match status" value="1"/>
</dbReference>
<dbReference type="GO" id="GO:0003955">
    <property type="term" value="F:NAD(P)H dehydrogenase (quinone) activity"/>
    <property type="evidence" value="ECO:0007669"/>
    <property type="project" value="TreeGrafter"/>
</dbReference>
<dbReference type="Proteomes" id="UP000294614">
    <property type="component" value="Unassembled WGS sequence"/>
</dbReference>
<gene>
    <name evidence="3" type="ORF">C8D98_0858</name>
</gene>
<comment type="caution">
    <text evidence="3">The sequence shown here is derived from an EMBL/GenBank/DDBJ whole genome shotgun (WGS) entry which is preliminary data.</text>
</comment>
<dbReference type="GO" id="GO:0009055">
    <property type="term" value="F:electron transfer activity"/>
    <property type="evidence" value="ECO:0007669"/>
    <property type="project" value="TreeGrafter"/>
</dbReference>
<dbReference type="Pfam" id="PF02525">
    <property type="entry name" value="Flavodoxin_2"/>
    <property type="match status" value="1"/>
</dbReference>
<dbReference type="OrthoDB" id="9798454at2"/>
<protein>
    <submittedName>
        <fullName evidence="3">Putative NADPH-quinone reductase</fullName>
    </submittedName>
</protein>
<dbReference type="EMBL" id="SMGG01000003">
    <property type="protein sequence ID" value="TCK62333.1"/>
    <property type="molecule type" value="Genomic_DNA"/>
</dbReference>
<keyword evidence="1" id="KW-0560">Oxidoreductase</keyword>
<organism evidence="3 4">
    <name type="scientific">Seleniivibrio woodruffii</name>
    <dbReference type="NCBI Taxonomy" id="1078050"/>
    <lineage>
        <taxon>Bacteria</taxon>
        <taxon>Pseudomonadati</taxon>
        <taxon>Deferribacterota</taxon>
        <taxon>Deferribacteres</taxon>
        <taxon>Deferribacterales</taxon>
        <taxon>Geovibrionaceae</taxon>
        <taxon>Seleniivibrio</taxon>
    </lineage>
</organism>
<proteinExistence type="predicted"/>
<dbReference type="PANTHER" id="PTHR47307:SF1">
    <property type="entry name" value="GLUTATHIONE-REGULATED POTASSIUM-EFFLUX SYSTEM ANCILLARY PROTEIN KEFG"/>
    <property type="match status" value="1"/>
</dbReference>
<evidence type="ECO:0000313" key="4">
    <source>
        <dbReference type="Proteomes" id="UP000294614"/>
    </source>
</evidence>
<sequence>MKKTLFVMGHPHPENSLSNRLITDEMRKVEGVSVRVLAETLMKGEFDVAEEQKAIIESDVIVLQFPFYWFSTPSTLQKWFEDVLLYGFAYGTGGDRLRGKKLLVSVTVGGSEKDYESEGQNYLTVLLQPLRALAEFTGLETMEDVISWGMTYIPGVSGDKDEITAKALAQAATLKERLAAL</sequence>
<evidence type="ECO:0000259" key="2">
    <source>
        <dbReference type="Pfam" id="PF02525"/>
    </source>
</evidence>
<dbReference type="InterPro" id="IPR003680">
    <property type="entry name" value="Flavodoxin_fold"/>
</dbReference>